<protein>
    <submittedName>
        <fullName evidence="1">Uncharacterized protein</fullName>
    </submittedName>
</protein>
<sequence length="204" mass="22111">MFKKTREYTINGKTIIEIYNDDAGRELASKYYEVATNGSLTAYSGTTPTAGTHIRTGTGEYTEGVYDIAKVHNTVTNKNVTYKESVQTVNQQVVQAAITNPDGSTTILNQQFNQNPIKTTEQYVSTGIIGTNEDKSNKYGLEVVKTDGDKKESTEVTASGITTTGVINAADYQIGGVSIVENINKEVGNATKQLDNKIAEVDHV</sequence>
<keyword evidence="2" id="KW-1185">Reference proteome</keyword>
<name>A0A0N7GY62_9GAMM</name>
<dbReference type="EMBL" id="CP012808">
    <property type="protein sequence ID" value="ALH96627.1"/>
    <property type="molecule type" value="Genomic_DNA"/>
</dbReference>
<reference evidence="1 2" key="1">
    <citation type="journal article" date="2015" name="Int. J. Syst. Evol. Microbiol.">
        <title>Acinetobacter equi sp. nov. isolated from horse faeces.</title>
        <authorList>
            <person name="Poppel M.T."/>
            <person name="Skiebe E."/>
            <person name="Laue M."/>
            <person name="Bergmann H."/>
            <person name="Ebersberger I."/>
            <person name="Garn T."/>
            <person name="Fruth A."/>
            <person name="Baumgardt S."/>
            <person name="Busse H.J."/>
            <person name="Wilharm G."/>
        </authorList>
    </citation>
    <scope>NUCLEOTIDE SEQUENCE [LARGE SCALE GENOMIC DNA]</scope>
    <source>
        <strain evidence="1 2">114</strain>
    </source>
</reference>
<accession>A0A0N7GY62</accession>
<organism evidence="1 2">
    <name type="scientific">Acinetobacter equi</name>
    <dbReference type="NCBI Taxonomy" id="1324350"/>
    <lineage>
        <taxon>Bacteria</taxon>
        <taxon>Pseudomonadati</taxon>
        <taxon>Pseudomonadota</taxon>
        <taxon>Gammaproteobacteria</taxon>
        <taxon>Moraxellales</taxon>
        <taxon>Moraxellaceae</taxon>
        <taxon>Acinetobacter</taxon>
    </lineage>
</organism>
<evidence type="ECO:0000313" key="2">
    <source>
        <dbReference type="Proteomes" id="UP000064939"/>
    </source>
</evidence>
<dbReference type="STRING" id="1324350.AOY20_14365"/>
<dbReference type="AlphaFoldDB" id="A0A0N7GY62"/>
<evidence type="ECO:0000313" key="1">
    <source>
        <dbReference type="EMBL" id="ALH96627.1"/>
    </source>
</evidence>
<gene>
    <name evidence="1" type="ORF">AOY20_14365</name>
</gene>
<dbReference type="Proteomes" id="UP000064939">
    <property type="component" value="Chromosome"/>
</dbReference>
<proteinExistence type="predicted"/>
<dbReference type="KEGG" id="aei:AOY20_14365"/>